<dbReference type="InterPro" id="IPR051011">
    <property type="entry name" value="Metal_resp_trans_reg"/>
</dbReference>
<dbReference type="InterPro" id="IPR011991">
    <property type="entry name" value="ArsR-like_HTH"/>
</dbReference>
<dbReference type="NCBIfam" id="NF033788">
    <property type="entry name" value="HTH_metalloreg"/>
    <property type="match status" value="1"/>
</dbReference>
<organism evidence="6 7">
    <name type="scientific">Clostridium facile</name>
    <dbReference type="NCBI Taxonomy" id="2763035"/>
    <lineage>
        <taxon>Bacteria</taxon>
        <taxon>Bacillati</taxon>
        <taxon>Bacillota</taxon>
        <taxon>Clostridia</taxon>
        <taxon>Eubacteriales</taxon>
        <taxon>Clostridiaceae</taxon>
        <taxon>Clostridium</taxon>
    </lineage>
</organism>
<accession>A0ABR7IQR4</accession>
<dbReference type="RefSeq" id="WP_069989106.1">
    <property type="nucleotide sequence ID" value="NZ_JACOQK010000001.1"/>
</dbReference>
<evidence type="ECO:0000313" key="7">
    <source>
        <dbReference type="Proteomes" id="UP000649151"/>
    </source>
</evidence>
<dbReference type="SUPFAM" id="SSF46785">
    <property type="entry name" value="Winged helix' DNA-binding domain"/>
    <property type="match status" value="1"/>
</dbReference>
<comment type="caution">
    <text evidence="6">The sequence shown here is derived from an EMBL/GenBank/DDBJ whole genome shotgun (WGS) entry which is preliminary data.</text>
</comment>
<name>A0ABR7IQR4_9CLOT</name>
<evidence type="ECO:0000313" key="6">
    <source>
        <dbReference type="EMBL" id="MBC5787413.1"/>
    </source>
</evidence>
<dbReference type="Proteomes" id="UP000649151">
    <property type="component" value="Unassembled WGS sequence"/>
</dbReference>
<evidence type="ECO:0000256" key="2">
    <source>
        <dbReference type="ARBA" id="ARBA00023125"/>
    </source>
</evidence>
<keyword evidence="2" id="KW-0238">DNA-binding</keyword>
<dbReference type="Pfam" id="PF01022">
    <property type="entry name" value="HTH_5"/>
    <property type="match status" value="1"/>
</dbReference>
<sequence length="120" mass="13689">MPTKATTETNEYLRLHPAAAKQMEKALPNEQVLCDLAELFKVFGDSTRIKILCALVESELCVGDLAQLLGFSQTTVSHQLRILKNNRLVKYRREGKMIFYSLADDHVCRVIHQGMEHVME</sequence>
<keyword evidence="4" id="KW-0105">Cadmium resistance</keyword>
<evidence type="ECO:0000256" key="1">
    <source>
        <dbReference type="ARBA" id="ARBA00023015"/>
    </source>
</evidence>
<dbReference type="PROSITE" id="PS50987">
    <property type="entry name" value="HTH_ARSR_2"/>
    <property type="match status" value="1"/>
</dbReference>
<gene>
    <name evidence="6" type="ORF">H8Z77_05160</name>
</gene>
<dbReference type="CDD" id="cd00090">
    <property type="entry name" value="HTH_ARSR"/>
    <property type="match status" value="1"/>
</dbReference>
<dbReference type="InterPro" id="IPR036388">
    <property type="entry name" value="WH-like_DNA-bd_sf"/>
</dbReference>
<evidence type="ECO:0000256" key="4">
    <source>
        <dbReference type="ARBA" id="ARBA00043263"/>
    </source>
</evidence>
<keyword evidence="7" id="KW-1185">Reference proteome</keyword>
<dbReference type="PANTHER" id="PTHR43132:SF6">
    <property type="entry name" value="HTH-TYPE TRANSCRIPTIONAL REPRESSOR CZRA"/>
    <property type="match status" value="1"/>
</dbReference>
<protein>
    <submittedName>
        <fullName evidence="6">Helix-turn-helix transcriptional regulator</fullName>
    </submittedName>
</protein>
<feature type="domain" description="HTH arsR-type" evidence="5">
    <location>
        <begin position="28"/>
        <end position="120"/>
    </location>
</feature>
<evidence type="ECO:0000256" key="3">
    <source>
        <dbReference type="ARBA" id="ARBA00023163"/>
    </source>
</evidence>
<dbReference type="SMART" id="SM00418">
    <property type="entry name" value="HTH_ARSR"/>
    <property type="match status" value="1"/>
</dbReference>
<evidence type="ECO:0000259" key="5">
    <source>
        <dbReference type="PROSITE" id="PS50987"/>
    </source>
</evidence>
<dbReference type="InterPro" id="IPR018334">
    <property type="entry name" value="ArsR_HTH"/>
</dbReference>
<keyword evidence="3" id="KW-0804">Transcription</keyword>
<dbReference type="InterPro" id="IPR001845">
    <property type="entry name" value="HTH_ArsR_DNA-bd_dom"/>
</dbReference>
<dbReference type="EMBL" id="JACOQK010000001">
    <property type="protein sequence ID" value="MBC5787413.1"/>
    <property type="molecule type" value="Genomic_DNA"/>
</dbReference>
<dbReference type="PRINTS" id="PR00778">
    <property type="entry name" value="HTHARSR"/>
</dbReference>
<keyword evidence="1" id="KW-0805">Transcription regulation</keyword>
<dbReference type="Gene3D" id="1.10.10.10">
    <property type="entry name" value="Winged helix-like DNA-binding domain superfamily/Winged helix DNA-binding domain"/>
    <property type="match status" value="1"/>
</dbReference>
<dbReference type="InterPro" id="IPR036390">
    <property type="entry name" value="WH_DNA-bd_sf"/>
</dbReference>
<dbReference type="PANTHER" id="PTHR43132">
    <property type="entry name" value="ARSENICAL RESISTANCE OPERON REPRESSOR ARSR-RELATED"/>
    <property type="match status" value="1"/>
</dbReference>
<proteinExistence type="predicted"/>
<dbReference type="PROSITE" id="PS00846">
    <property type="entry name" value="HTH_ARSR_1"/>
    <property type="match status" value="1"/>
</dbReference>
<reference evidence="6 7" key="1">
    <citation type="submission" date="2020-08" db="EMBL/GenBank/DDBJ databases">
        <title>Genome public.</title>
        <authorList>
            <person name="Liu C."/>
            <person name="Sun Q."/>
        </authorList>
    </citation>
    <scope>NUCLEOTIDE SEQUENCE [LARGE SCALE GENOMIC DNA]</scope>
    <source>
        <strain evidence="6 7">NSJ-27</strain>
    </source>
</reference>